<name>A0A975Y2F2_9ACTN</name>
<reference evidence="1" key="1">
    <citation type="submission" date="2021-06" db="EMBL/GenBank/DDBJ databases">
        <title>Complete genome sequence of Nocardioides sp. G188.</title>
        <authorList>
            <person name="Im W.-T."/>
        </authorList>
    </citation>
    <scope>NUCLEOTIDE SEQUENCE</scope>
    <source>
        <strain evidence="1">G188</strain>
    </source>
</reference>
<dbReference type="Proteomes" id="UP000683575">
    <property type="component" value="Chromosome"/>
</dbReference>
<gene>
    <name evidence="1" type="ORF">KRR39_08270</name>
</gene>
<accession>A0A975Y2F2</accession>
<evidence type="ECO:0000313" key="2">
    <source>
        <dbReference type="Proteomes" id="UP000683575"/>
    </source>
</evidence>
<dbReference type="AlphaFoldDB" id="A0A975Y2F2"/>
<keyword evidence="2" id="KW-1185">Reference proteome</keyword>
<sequence length="102" mass="10881">MGDQFYRAVVGADWPTACALLAPETKASLEQTAGKACPAALQDEELSDPGPVGRAVEYGTMTQVRYEQDTVFLARFQSGWKVMAAGCSPVPGHPYDCRVQGG</sequence>
<dbReference type="EMBL" id="CP077062">
    <property type="protein sequence ID" value="QWZ10491.1"/>
    <property type="molecule type" value="Genomic_DNA"/>
</dbReference>
<protein>
    <submittedName>
        <fullName evidence="1">Uncharacterized protein</fullName>
    </submittedName>
</protein>
<organism evidence="1 2">
    <name type="scientific">Nocardioides panacis</name>
    <dbReference type="NCBI Taxonomy" id="2849501"/>
    <lineage>
        <taxon>Bacteria</taxon>
        <taxon>Bacillati</taxon>
        <taxon>Actinomycetota</taxon>
        <taxon>Actinomycetes</taxon>
        <taxon>Propionibacteriales</taxon>
        <taxon>Nocardioidaceae</taxon>
        <taxon>Nocardioides</taxon>
    </lineage>
</organism>
<dbReference type="KEGG" id="nps:KRR39_08270"/>
<evidence type="ECO:0000313" key="1">
    <source>
        <dbReference type="EMBL" id="QWZ10491.1"/>
    </source>
</evidence>
<proteinExistence type="predicted"/>